<dbReference type="Proteomes" id="UP001156666">
    <property type="component" value="Unassembled WGS sequence"/>
</dbReference>
<organism evidence="1 2">
    <name type="scientific">Portibacter lacus</name>
    <dbReference type="NCBI Taxonomy" id="1099794"/>
    <lineage>
        <taxon>Bacteria</taxon>
        <taxon>Pseudomonadati</taxon>
        <taxon>Bacteroidota</taxon>
        <taxon>Saprospiria</taxon>
        <taxon>Saprospirales</taxon>
        <taxon>Haliscomenobacteraceae</taxon>
        <taxon>Portibacter</taxon>
    </lineage>
</organism>
<reference evidence="1" key="1">
    <citation type="journal article" date="2014" name="Int. J. Syst. Evol. Microbiol.">
        <title>Complete genome sequence of Corynebacterium casei LMG S-19264T (=DSM 44701T), isolated from a smear-ripened cheese.</title>
        <authorList>
            <consortium name="US DOE Joint Genome Institute (JGI-PGF)"/>
            <person name="Walter F."/>
            <person name="Albersmeier A."/>
            <person name="Kalinowski J."/>
            <person name="Ruckert C."/>
        </authorList>
    </citation>
    <scope>NUCLEOTIDE SEQUENCE</scope>
    <source>
        <strain evidence="1">NBRC 108769</strain>
    </source>
</reference>
<reference evidence="1" key="2">
    <citation type="submission" date="2023-01" db="EMBL/GenBank/DDBJ databases">
        <title>Draft genome sequence of Portibacter lacus strain NBRC 108769.</title>
        <authorList>
            <person name="Sun Q."/>
            <person name="Mori K."/>
        </authorList>
    </citation>
    <scope>NUCLEOTIDE SEQUENCE</scope>
    <source>
        <strain evidence="1">NBRC 108769</strain>
    </source>
</reference>
<proteinExistence type="predicted"/>
<evidence type="ECO:0000313" key="1">
    <source>
        <dbReference type="EMBL" id="GLR15412.1"/>
    </source>
</evidence>
<name>A0AA37SLH3_9BACT</name>
<protein>
    <submittedName>
        <fullName evidence="1">Uncharacterized protein</fullName>
    </submittedName>
</protein>
<keyword evidence="2" id="KW-1185">Reference proteome</keyword>
<dbReference type="EMBL" id="BSOH01000001">
    <property type="protein sequence ID" value="GLR15412.1"/>
    <property type="molecule type" value="Genomic_DNA"/>
</dbReference>
<dbReference type="AlphaFoldDB" id="A0AA37SLH3"/>
<comment type="caution">
    <text evidence="1">The sequence shown here is derived from an EMBL/GenBank/DDBJ whole genome shotgun (WGS) entry which is preliminary data.</text>
</comment>
<evidence type="ECO:0000313" key="2">
    <source>
        <dbReference type="Proteomes" id="UP001156666"/>
    </source>
</evidence>
<sequence>MIAIDEPENGIACIFLLRLVSCVLRQLGELGHGASLVSTVWNDSASKIKLDETKKEMAMMNFMR</sequence>
<accession>A0AA37SLH3</accession>
<gene>
    <name evidence="1" type="ORF">GCM10007940_00270</name>
</gene>